<protein>
    <recommendedName>
        <fullName evidence="1">SnoaL-like domain-containing protein</fullName>
    </recommendedName>
</protein>
<dbReference type="InterPro" id="IPR032710">
    <property type="entry name" value="NTF2-like_dom_sf"/>
</dbReference>
<feature type="domain" description="SnoaL-like" evidence="1">
    <location>
        <begin position="18"/>
        <end position="124"/>
    </location>
</feature>
<dbReference type="Proteomes" id="UP000440498">
    <property type="component" value="Unassembled WGS sequence"/>
</dbReference>
<evidence type="ECO:0000259" key="1">
    <source>
        <dbReference type="Pfam" id="PF12680"/>
    </source>
</evidence>
<dbReference type="EMBL" id="WHUG01000010">
    <property type="protein sequence ID" value="MQA40975.1"/>
    <property type="molecule type" value="Genomic_DNA"/>
</dbReference>
<accession>A0A6A7N7B6</accession>
<name>A0A6A7N7B6_9BURK</name>
<evidence type="ECO:0000313" key="2">
    <source>
        <dbReference type="EMBL" id="MQA40975.1"/>
    </source>
</evidence>
<sequence>MSEILDDSAGDSKNLRQVRALYRALKSKDQQSIREILVDEPVWDVSPGFPEGAIYRGLAEVFGGFYPKLLAHVHTFGAFPDNFVDGGDTVVALGHYRVTKTEGSPPVLVRFSHVWGVDEQGRVKGVWQVADSAQFLAA</sequence>
<gene>
    <name evidence="2" type="ORF">GEV02_22815</name>
</gene>
<dbReference type="AlphaFoldDB" id="A0A6A7N7B6"/>
<dbReference type="SUPFAM" id="SSF54427">
    <property type="entry name" value="NTF2-like"/>
    <property type="match status" value="1"/>
</dbReference>
<evidence type="ECO:0000313" key="3">
    <source>
        <dbReference type="Proteomes" id="UP000440498"/>
    </source>
</evidence>
<dbReference type="Pfam" id="PF12680">
    <property type="entry name" value="SnoaL_2"/>
    <property type="match status" value="1"/>
</dbReference>
<dbReference type="Gene3D" id="3.10.450.50">
    <property type="match status" value="1"/>
</dbReference>
<comment type="caution">
    <text evidence="2">The sequence shown here is derived from an EMBL/GenBank/DDBJ whole genome shotgun (WGS) entry which is preliminary data.</text>
</comment>
<proteinExistence type="predicted"/>
<reference evidence="2 3" key="1">
    <citation type="submission" date="2019-10" db="EMBL/GenBank/DDBJ databases">
        <title>Two novel species isolated from a subtropical stream in China.</title>
        <authorList>
            <person name="Lu H."/>
        </authorList>
    </citation>
    <scope>NUCLEOTIDE SEQUENCE [LARGE SCALE GENOMIC DNA]</scope>
    <source>
        <strain evidence="2 3">FT29W</strain>
    </source>
</reference>
<dbReference type="InterPro" id="IPR037401">
    <property type="entry name" value="SnoaL-like"/>
</dbReference>
<dbReference type="RefSeq" id="WP_152840248.1">
    <property type="nucleotide sequence ID" value="NZ_WHUG01000010.1"/>
</dbReference>
<keyword evidence="3" id="KW-1185">Reference proteome</keyword>
<organism evidence="2 3">
    <name type="scientific">Rugamonas aquatica</name>
    <dbReference type="NCBI Taxonomy" id="2743357"/>
    <lineage>
        <taxon>Bacteria</taxon>
        <taxon>Pseudomonadati</taxon>
        <taxon>Pseudomonadota</taxon>
        <taxon>Betaproteobacteria</taxon>
        <taxon>Burkholderiales</taxon>
        <taxon>Oxalobacteraceae</taxon>
        <taxon>Telluria group</taxon>
        <taxon>Rugamonas</taxon>
    </lineage>
</organism>